<dbReference type="Proteomes" id="UP000586093">
    <property type="component" value="Unassembled WGS sequence"/>
</dbReference>
<proteinExistence type="predicted"/>
<keyword evidence="5" id="KW-1185">Reference proteome</keyword>
<gene>
    <name evidence="4" type="ORF">H4F90_08915</name>
</gene>
<dbReference type="Gene3D" id="1.25.40.10">
    <property type="entry name" value="Tetratricopeptide repeat domain"/>
    <property type="match status" value="1"/>
</dbReference>
<dbReference type="EMBL" id="JACIVI010000002">
    <property type="protein sequence ID" value="MBB1162100.1"/>
    <property type="molecule type" value="Genomic_DNA"/>
</dbReference>
<feature type="signal peptide" evidence="3">
    <location>
        <begin position="1"/>
        <end position="26"/>
    </location>
</feature>
<sequence length="278" mass="28632">MHPPLAFPLSRRLLAGLLLAAAPVLAAPGIGPGTGRSDGAEPGVDRPATDPRSAYLAVLGELRATGQHYAVLAHLQSFEAEFGESPDTLMLRADALRATGQGEAAGRVYTRLLTTPRAAAGHHGLGLLAGARGDMTQAATLLGRAVALEPTNPVLQSDLGYALIAGQRLGEARGPIFTAAQLAPNDPRILANLALYHASVGDRTAAESVLARPGISEASRQIIRGMLAPPAAPAPRSPEPPSAEALNLQFDYRLPQPRKPVAATPPSSATVPPPGASR</sequence>
<feature type="compositionally biased region" description="Pro residues" evidence="2">
    <location>
        <begin position="230"/>
        <end position="241"/>
    </location>
</feature>
<keyword evidence="1" id="KW-0802">TPR repeat</keyword>
<evidence type="ECO:0000313" key="4">
    <source>
        <dbReference type="EMBL" id="MBB1162100.1"/>
    </source>
</evidence>
<dbReference type="RefSeq" id="WP_182663671.1">
    <property type="nucleotide sequence ID" value="NZ_JACIVI010000002.1"/>
</dbReference>
<dbReference type="PROSITE" id="PS50005">
    <property type="entry name" value="TPR"/>
    <property type="match status" value="1"/>
</dbReference>
<dbReference type="SUPFAM" id="SSF48452">
    <property type="entry name" value="TPR-like"/>
    <property type="match status" value="1"/>
</dbReference>
<dbReference type="AlphaFoldDB" id="A0A839HRK1"/>
<accession>A0A839HRK1</accession>
<feature type="chain" id="PRO_5032997666" evidence="3">
    <location>
        <begin position="27"/>
        <end position="278"/>
    </location>
</feature>
<evidence type="ECO:0000256" key="1">
    <source>
        <dbReference type="PROSITE-ProRule" id="PRU00339"/>
    </source>
</evidence>
<evidence type="ECO:0000256" key="3">
    <source>
        <dbReference type="SAM" id="SignalP"/>
    </source>
</evidence>
<keyword evidence="3" id="KW-0732">Signal</keyword>
<evidence type="ECO:0000256" key="2">
    <source>
        <dbReference type="SAM" id="MobiDB-lite"/>
    </source>
</evidence>
<evidence type="ECO:0000313" key="5">
    <source>
        <dbReference type="Proteomes" id="UP000586093"/>
    </source>
</evidence>
<feature type="repeat" description="TPR" evidence="1">
    <location>
        <begin position="119"/>
        <end position="152"/>
    </location>
</feature>
<feature type="compositionally biased region" description="Low complexity" evidence="2">
    <location>
        <begin position="260"/>
        <end position="270"/>
    </location>
</feature>
<name>A0A839HRK1_9BURK</name>
<protein>
    <submittedName>
        <fullName evidence="4">Pilus assembly protein</fullName>
    </submittedName>
</protein>
<dbReference type="InterPro" id="IPR011990">
    <property type="entry name" value="TPR-like_helical_dom_sf"/>
</dbReference>
<reference evidence="4 5" key="1">
    <citation type="submission" date="2020-08" db="EMBL/GenBank/DDBJ databases">
        <title>Aquariorum lacteus gen. nov., sp. nov., a new member of the family Comamonadaceae, isolated from freshwater aquarium.</title>
        <authorList>
            <person name="Chun S.-J."/>
        </authorList>
    </citation>
    <scope>NUCLEOTIDE SEQUENCE [LARGE SCALE GENOMIC DNA]</scope>
    <source>
        <strain evidence="4 5">SJAQ100</strain>
    </source>
</reference>
<comment type="caution">
    <text evidence="4">The sequence shown here is derived from an EMBL/GenBank/DDBJ whole genome shotgun (WGS) entry which is preliminary data.</text>
</comment>
<organism evidence="4 5">
    <name type="scientific">Aquariibacter albus</name>
    <dbReference type="NCBI Taxonomy" id="2759899"/>
    <lineage>
        <taxon>Bacteria</taxon>
        <taxon>Pseudomonadati</taxon>
        <taxon>Pseudomonadota</taxon>
        <taxon>Betaproteobacteria</taxon>
        <taxon>Burkholderiales</taxon>
        <taxon>Sphaerotilaceae</taxon>
        <taxon>Aquariibacter</taxon>
    </lineage>
</organism>
<feature type="region of interest" description="Disordered" evidence="2">
    <location>
        <begin position="228"/>
        <end position="278"/>
    </location>
</feature>
<dbReference type="InterPro" id="IPR019734">
    <property type="entry name" value="TPR_rpt"/>
</dbReference>